<accession>A0A0C3JQS3</accession>
<evidence type="ECO:0000313" key="1">
    <source>
        <dbReference type="EMBL" id="KIO11528.1"/>
    </source>
</evidence>
<keyword evidence="2" id="KW-1185">Reference proteome</keyword>
<organism evidence="1 2">
    <name type="scientific">Pisolithus tinctorius Marx 270</name>
    <dbReference type="NCBI Taxonomy" id="870435"/>
    <lineage>
        <taxon>Eukaryota</taxon>
        <taxon>Fungi</taxon>
        <taxon>Dikarya</taxon>
        <taxon>Basidiomycota</taxon>
        <taxon>Agaricomycotina</taxon>
        <taxon>Agaricomycetes</taxon>
        <taxon>Agaricomycetidae</taxon>
        <taxon>Boletales</taxon>
        <taxon>Sclerodermatineae</taxon>
        <taxon>Pisolithaceae</taxon>
        <taxon>Pisolithus</taxon>
    </lineage>
</organism>
<protein>
    <submittedName>
        <fullName evidence="1">Uncharacterized protein</fullName>
    </submittedName>
</protein>
<proteinExistence type="predicted"/>
<evidence type="ECO:0000313" key="2">
    <source>
        <dbReference type="Proteomes" id="UP000054217"/>
    </source>
</evidence>
<dbReference type="InParanoid" id="A0A0C3JQS3"/>
<sequence length="55" mass="6241">MYQAITEYTSLQSVTLSNRLARHSPDVATAAQWLPHHRGISVPPSDHAGVWRLWM</sequence>
<name>A0A0C3JQS3_PISTI</name>
<gene>
    <name evidence="1" type="ORF">M404DRAFT_994279</name>
</gene>
<reference evidence="1 2" key="1">
    <citation type="submission" date="2014-04" db="EMBL/GenBank/DDBJ databases">
        <authorList>
            <consortium name="DOE Joint Genome Institute"/>
            <person name="Kuo A."/>
            <person name="Kohler A."/>
            <person name="Costa M.D."/>
            <person name="Nagy L.G."/>
            <person name="Floudas D."/>
            <person name="Copeland A."/>
            <person name="Barry K.W."/>
            <person name="Cichocki N."/>
            <person name="Veneault-Fourrey C."/>
            <person name="LaButti K."/>
            <person name="Lindquist E.A."/>
            <person name="Lipzen A."/>
            <person name="Lundell T."/>
            <person name="Morin E."/>
            <person name="Murat C."/>
            <person name="Sun H."/>
            <person name="Tunlid A."/>
            <person name="Henrissat B."/>
            <person name="Grigoriev I.V."/>
            <person name="Hibbett D.S."/>
            <person name="Martin F."/>
            <person name="Nordberg H.P."/>
            <person name="Cantor M.N."/>
            <person name="Hua S.X."/>
        </authorList>
    </citation>
    <scope>NUCLEOTIDE SEQUENCE [LARGE SCALE GENOMIC DNA]</scope>
    <source>
        <strain evidence="1 2">Marx 270</strain>
    </source>
</reference>
<dbReference type="EMBL" id="KN831949">
    <property type="protein sequence ID" value="KIO11528.1"/>
    <property type="molecule type" value="Genomic_DNA"/>
</dbReference>
<dbReference type="AlphaFoldDB" id="A0A0C3JQS3"/>
<reference evidence="2" key="2">
    <citation type="submission" date="2015-01" db="EMBL/GenBank/DDBJ databases">
        <title>Evolutionary Origins and Diversification of the Mycorrhizal Mutualists.</title>
        <authorList>
            <consortium name="DOE Joint Genome Institute"/>
            <consortium name="Mycorrhizal Genomics Consortium"/>
            <person name="Kohler A."/>
            <person name="Kuo A."/>
            <person name="Nagy L.G."/>
            <person name="Floudas D."/>
            <person name="Copeland A."/>
            <person name="Barry K.W."/>
            <person name="Cichocki N."/>
            <person name="Veneault-Fourrey C."/>
            <person name="LaButti K."/>
            <person name="Lindquist E.A."/>
            <person name="Lipzen A."/>
            <person name="Lundell T."/>
            <person name="Morin E."/>
            <person name="Murat C."/>
            <person name="Riley R."/>
            <person name="Ohm R."/>
            <person name="Sun H."/>
            <person name="Tunlid A."/>
            <person name="Henrissat B."/>
            <person name="Grigoriev I.V."/>
            <person name="Hibbett D.S."/>
            <person name="Martin F."/>
        </authorList>
    </citation>
    <scope>NUCLEOTIDE SEQUENCE [LARGE SCALE GENOMIC DNA]</scope>
    <source>
        <strain evidence="2">Marx 270</strain>
    </source>
</reference>
<dbReference type="Proteomes" id="UP000054217">
    <property type="component" value="Unassembled WGS sequence"/>
</dbReference>
<dbReference type="HOGENOM" id="CLU_3033388_0_0_1"/>